<dbReference type="AlphaFoldDB" id="A0A9P0EFN3"/>
<evidence type="ECO:0000313" key="1">
    <source>
        <dbReference type="EMBL" id="CAH1392931.1"/>
    </source>
</evidence>
<protein>
    <submittedName>
        <fullName evidence="1">Uncharacterized protein</fullName>
    </submittedName>
</protein>
<accession>A0A9P0EFN3</accession>
<gene>
    <name evidence="1" type="ORF">NEZAVI_LOCUS3671</name>
</gene>
<sequence length="68" mass="8123">MEEATSYNKINLNAKLKVFKAAVKSIIDYGAQVWGGCGYKEVEKVQYYFIKRYKFTHIYICIYYSYRN</sequence>
<dbReference type="Proteomes" id="UP001152798">
    <property type="component" value="Chromosome 2"/>
</dbReference>
<reference evidence="1" key="1">
    <citation type="submission" date="2022-01" db="EMBL/GenBank/DDBJ databases">
        <authorList>
            <person name="King R."/>
        </authorList>
    </citation>
    <scope>NUCLEOTIDE SEQUENCE</scope>
</reference>
<dbReference type="OrthoDB" id="6623548at2759"/>
<name>A0A9P0EFN3_NEZVI</name>
<organism evidence="1 2">
    <name type="scientific">Nezara viridula</name>
    <name type="common">Southern green stink bug</name>
    <name type="synonym">Cimex viridulus</name>
    <dbReference type="NCBI Taxonomy" id="85310"/>
    <lineage>
        <taxon>Eukaryota</taxon>
        <taxon>Metazoa</taxon>
        <taxon>Ecdysozoa</taxon>
        <taxon>Arthropoda</taxon>
        <taxon>Hexapoda</taxon>
        <taxon>Insecta</taxon>
        <taxon>Pterygota</taxon>
        <taxon>Neoptera</taxon>
        <taxon>Paraneoptera</taxon>
        <taxon>Hemiptera</taxon>
        <taxon>Heteroptera</taxon>
        <taxon>Panheteroptera</taxon>
        <taxon>Pentatomomorpha</taxon>
        <taxon>Pentatomoidea</taxon>
        <taxon>Pentatomidae</taxon>
        <taxon>Pentatominae</taxon>
        <taxon>Nezara</taxon>
    </lineage>
</organism>
<proteinExistence type="predicted"/>
<keyword evidence="2" id="KW-1185">Reference proteome</keyword>
<dbReference type="EMBL" id="OV725078">
    <property type="protein sequence ID" value="CAH1392931.1"/>
    <property type="molecule type" value="Genomic_DNA"/>
</dbReference>
<evidence type="ECO:0000313" key="2">
    <source>
        <dbReference type="Proteomes" id="UP001152798"/>
    </source>
</evidence>